<feature type="domain" description="Heterokaryon incompatibility" evidence="1">
    <location>
        <begin position="24"/>
        <end position="112"/>
    </location>
</feature>
<reference evidence="3" key="1">
    <citation type="submission" date="2019-06" db="EMBL/GenBank/DDBJ databases">
        <title>Draft genome sequence of the griseofulvin-producing fungus Xylaria cubensis strain G536.</title>
        <authorList>
            <person name="Mead M.E."/>
            <person name="Raja H.A."/>
            <person name="Steenwyk J.L."/>
            <person name="Knowles S.L."/>
            <person name="Oberlies N.H."/>
            <person name="Rokas A."/>
        </authorList>
    </citation>
    <scope>NUCLEOTIDE SEQUENCE [LARGE SCALE GENOMIC DNA]</scope>
    <source>
        <strain evidence="3">G536</strain>
    </source>
</reference>
<proteinExistence type="predicted"/>
<dbReference type="Proteomes" id="UP000319160">
    <property type="component" value="Unassembled WGS sequence"/>
</dbReference>
<gene>
    <name evidence="2" type="ORF">FHL15_005765</name>
</gene>
<dbReference type="EMBL" id="VFLP01000029">
    <property type="protein sequence ID" value="TRX93490.1"/>
    <property type="molecule type" value="Genomic_DNA"/>
</dbReference>
<dbReference type="InterPro" id="IPR010730">
    <property type="entry name" value="HET"/>
</dbReference>
<keyword evidence="3" id="KW-1185">Reference proteome</keyword>
<organism evidence="2 3">
    <name type="scientific">Xylaria flabelliformis</name>
    <dbReference type="NCBI Taxonomy" id="2512241"/>
    <lineage>
        <taxon>Eukaryota</taxon>
        <taxon>Fungi</taxon>
        <taxon>Dikarya</taxon>
        <taxon>Ascomycota</taxon>
        <taxon>Pezizomycotina</taxon>
        <taxon>Sordariomycetes</taxon>
        <taxon>Xylariomycetidae</taxon>
        <taxon>Xylariales</taxon>
        <taxon>Xylariaceae</taxon>
        <taxon>Xylaria</taxon>
    </lineage>
</organism>
<comment type="caution">
    <text evidence="2">The sequence shown here is derived from an EMBL/GenBank/DDBJ whole genome shotgun (WGS) entry which is preliminary data.</text>
</comment>
<dbReference type="AlphaFoldDB" id="A0A553HZV8"/>
<protein>
    <recommendedName>
        <fullName evidence="1">Heterokaryon incompatibility domain-containing protein</fullName>
    </recommendedName>
</protein>
<dbReference type="STRING" id="2512241.A0A553HZV8"/>
<dbReference type="OrthoDB" id="674604at2759"/>
<evidence type="ECO:0000313" key="3">
    <source>
        <dbReference type="Proteomes" id="UP000319160"/>
    </source>
</evidence>
<evidence type="ECO:0000313" key="2">
    <source>
        <dbReference type="EMBL" id="TRX93490.1"/>
    </source>
</evidence>
<name>A0A553HZV8_9PEZI</name>
<sequence>MRLLNVRTLQLEDYVGSDIPRCSILSHRWEDEEVTFLDLVGGHYSEMKGYRKVRNCCRISKNEGLKYTWIDSCCIDKSSSAELSEAINSMFRWYRNAAACYAYLSDAASRTTTKVEDKAYCLMGLFDVNMPLIYGEGKKAFQRLQGGIMNHSDDDSIFAWSHYQEEYTGSISGILADSPRCFSIMNEIDCDSELGAGSSNMFKILENYVKLQLSNMGTVRSFLHDPIDSLSLICRVSDSSGSLISTVREEYPEDHTVLDATIGVLQCRAKLGRVVLLLHEHGTGLYSRYHFDGHLYFVQDSVEVRPPEILKILLYQRQDHDDPYMPIPAIRLDARVARLGYRLWATSTASTPDAEHKGACWLRARRGSGYLLFENRRSPEWPPFMLIYRYEPEDNHFKVYCGLVPEDFMPDDAVEASHEVEFQSSCELSELRVQVAENKHLVIKVRVKSNYCDIILLLQ</sequence>
<accession>A0A553HZV8</accession>
<dbReference type="PANTHER" id="PTHR10622:SF10">
    <property type="entry name" value="HET DOMAIN-CONTAINING PROTEIN"/>
    <property type="match status" value="1"/>
</dbReference>
<dbReference type="Pfam" id="PF06985">
    <property type="entry name" value="HET"/>
    <property type="match status" value="1"/>
</dbReference>
<dbReference type="PANTHER" id="PTHR10622">
    <property type="entry name" value="HET DOMAIN-CONTAINING PROTEIN"/>
    <property type="match status" value="1"/>
</dbReference>
<evidence type="ECO:0000259" key="1">
    <source>
        <dbReference type="Pfam" id="PF06985"/>
    </source>
</evidence>